<evidence type="ECO:0000313" key="1">
    <source>
        <dbReference type="EMBL" id="KAJ7692603.1"/>
    </source>
</evidence>
<proteinExistence type="predicted"/>
<evidence type="ECO:0000313" key="2">
    <source>
        <dbReference type="Proteomes" id="UP001221757"/>
    </source>
</evidence>
<sequence length="124" mass="13896">MFAISKPPPRADDSLRGFVIYLCDIPQICQLYPNFGWADVNLQWTSDNVLACTMATATCVCSRPRDTAVGVKKERRHGSPARDVCACGDGERKLEGLWRRTRARCCLLSHRMQNCLYATDNGRG</sequence>
<name>A0AAD7DIM1_MYCRO</name>
<keyword evidence="2" id="KW-1185">Reference proteome</keyword>
<gene>
    <name evidence="1" type="ORF">B0H17DRAFT_1133076</name>
</gene>
<protein>
    <submittedName>
        <fullName evidence="1">Uncharacterized protein</fullName>
    </submittedName>
</protein>
<organism evidence="1 2">
    <name type="scientific">Mycena rosella</name>
    <name type="common">Pink bonnet</name>
    <name type="synonym">Agaricus rosellus</name>
    <dbReference type="NCBI Taxonomy" id="1033263"/>
    <lineage>
        <taxon>Eukaryota</taxon>
        <taxon>Fungi</taxon>
        <taxon>Dikarya</taxon>
        <taxon>Basidiomycota</taxon>
        <taxon>Agaricomycotina</taxon>
        <taxon>Agaricomycetes</taxon>
        <taxon>Agaricomycetidae</taxon>
        <taxon>Agaricales</taxon>
        <taxon>Marasmiineae</taxon>
        <taxon>Mycenaceae</taxon>
        <taxon>Mycena</taxon>
    </lineage>
</organism>
<dbReference type="AlphaFoldDB" id="A0AAD7DIM1"/>
<dbReference type="EMBL" id="JARKIE010000051">
    <property type="protein sequence ID" value="KAJ7692603.1"/>
    <property type="molecule type" value="Genomic_DNA"/>
</dbReference>
<reference evidence="1" key="1">
    <citation type="submission" date="2023-03" db="EMBL/GenBank/DDBJ databases">
        <title>Massive genome expansion in bonnet fungi (Mycena s.s.) driven by repeated elements and novel gene families across ecological guilds.</title>
        <authorList>
            <consortium name="Lawrence Berkeley National Laboratory"/>
            <person name="Harder C.B."/>
            <person name="Miyauchi S."/>
            <person name="Viragh M."/>
            <person name="Kuo A."/>
            <person name="Thoen E."/>
            <person name="Andreopoulos B."/>
            <person name="Lu D."/>
            <person name="Skrede I."/>
            <person name="Drula E."/>
            <person name="Henrissat B."/>
            <person name="Morin E."/>
            <person name="Kohler A."/>
            <person name="Barry K."/>
            <person name="LaButti K."/>
            <person name="Morin E."/>
            <person name="Salamov A."/>
            <person name="Lipzen A."/>
            <person name="Mereny Z."/>
            <person name="Hegedus B."/>
            <person name="Baldrian P."/>
            <person name="Stursova M."/>
            <person name="Weitz H."/>
            <person name="Taylor A."/>
            <person name="Grigoriev I.V."/>
            <person name="Nagy L.G."/>
            <person name="Martin F."/>
            <person name="Kauserud H."/>
        </authorList>
    </citation>
    <scope>NUCLEOTIDE SEQUENCE</scope>
    <source>
        <strain evidence="1">CBHHK067</strain>
    </source>
</reference>
<accession>A0AAD7DIM1</accession>
<dbReference type="Proteomes" id="UP001221757">
    <property type="component" value="Unassembled WGS sequence"/>
</dbReference>
<comment type="caution">
    <text evidence="1">The sequence shown here is derived from an EMBL/GenBank/DDBJ whole genome shotgun (WGS) entry which is preliminary data.</text>
</comment>